<feature type="domain" description="Ubiquitin-like protease family profile" evidence="5">
    <location>
        <begin position="117"/>
        <end position="156"/>
    </location>
</feature>
<evidence type="ECO:0000313" key="7">
    <source>
        <dbReference type="Proteomes" id="UP000018948"/>
    </source>
</evidence>
<dbReference type="InterPro" id="IPR003653">
    <property type="entry name" value="Peptidase_C48_C"/>
</dbReference>
<protein>
    <recommendedName>
        <fullName evidence="5">Ubiquitin-like protease family profile domain-containing protein</fullName>
    </recommendedName>
</protein>
<dbReference type="Gene3D" id="3.40.395.10">
    <property type="entry name" value="Adenoviral Proteinase, Chain A"/>
    <property type="match status" value="1"/>
</dbReference>
<comment type="similarity">
    <text evidence="1">Belongs to the peptidase C48 family.</text>
</comment>
<evidence type="ECO:0000256" key="1">
    <source>
        <dbReference type="ARBA" id="ARBA00005234"/>
    </source>
</evidence>
<comment type="caution">
    <text evidence="6">The sequence shown here is derived from an EMBL/GenBank/DDBJ whole genome shotgun (WGS) entry which is preliminary data.</text>
</comment>
<accession>W2YFK7</accession>
<feature type="compositionally biased region" description="Basic and acidic residues" evidence="4">
    <location>
        <begin position="206"/>
        <end position="218"/>
    </location>
</feature>
<evidence type="ECO:0000256" key="4">
    <source>
        <dbReference type="SAM" id="MobiDB-lite"/>
    </source>
</evidence>
<dbReference type="EMBL" id="ANIY01003893">
    <property type="protein sequence ID" value="ETP32984.1"/>
    <property type="molecule type" value="Genomic_DNA"/>
</dbReference>
<evidence type="ECO:0000256" key="2">
    <source>
        <dbReference type="ARBA" id="ARBA00022670"/>
    </source>
</evidence>
<gene>
    <name evidence="6" type="ORF">F442_18418</name>
</gene>
<dbReference type="GO" id="GO:0008234">
    <property type="term" value="F:cysteine-type peptidase activity"/>
    <property type="evidence" value="ECO:0007669"/>
    <property type="project" value="InterPro"/>
</dbReference>
<name>W2YFK7_PHYNI</name>
<keyword evidence="3" id="KW-0378">Hydrolase</keyword>
<dbReference type="SUPFAM" id="SSF54001">
    <property type="entry name" value="Cysteine proteinases"/>
    <property type="match status" value="1"/>
</dbReference>
<dbReference type="InterPro" id="IPR038765">
    <property type="entry name" value="Papain-like_cys_pep_sf"/>
</dbReference>
<sequence length="246" mass="27611">MHKWLIEVAVPSLPAAYHGIGAQVADDVLMSYPLKRIQGLPDLADYTYAMLYSTSPPRWLSDAALRALCLRLTYDYSTVRFAGFQSAVVKQRRSRKTDGSPVDEPIRHRLLQHVKEDGVDTVLLPLNFNNFHWCCVVVKVNAKRIYYYDQLNHFLQERFLMGTAVECLSAGCSSVRPTSHDTMEDDDKEEKTPAPRNAGDDDAGDEEQHTQRYARIEVAEDGVSPTQRAAGVDDAKSEVLPTQPAQ</sequence>
<dbReference type="GO" id="GO:0006508">
    <property type="term" value="P:proteolysis"/>
    <property type="evidence" value="ECO:0007669"/>
    <property type="project" value="UniProtKB-KW"/>
</dbReference>
<proteinExistence type="inferred from homology"/>
<dbReference type="Pfam" id="PF02902">
    <property type="entry name" value="Peptidase_C48"/>
    <property type="match status" value="1"/>
</dbReference>
<evidence type="ECO:0000313" key="6">
    <source>
        <dbReference type="EMBL" id="ETP32984.1"/>
    </source>
</evidence>
<organism evidence="6 7">
    <name type="scientific">Phytophthora nicotianae P10297</name>
    <dbReference type="NCBI Taxonomy" id="1317064"/>
    <lineage>
        <taxon>Eukaryota</taxon>
        <taxon>Sar</taxon>
        <taxon>Stramenopiles</taxon>
        <taxon>Oomycota</taxon>
        <taxon>Peronosporomycetes</taxon>
        <taxon>Peronosporales</taxon>
        <taxon>Peronosporaceae</taxon>
        <taxon>Phytophthora</taxon>
    </lineage>
</organism>
<dbReference type="Proteomes" id="UP000018948">
    <property type="component" value="Unassembled WGS sequence"/>
</dbReference>
<evidence type="ECO:0000256" key="3">
    <source>
        <dbReference type="ARBA" id="ARBA00022801"/>
    </source>
</evidence>
<feature type="region of interest" description="Disordered" evidence="4">
    <location>
        <begin position="174"/>
        <end position="246"/>
    </location>
</feature>
<evidence type="ECO:0000259" key="5">
    <source>
        <dbReference type="Pfam" id="PF02902"/>
    </source>
</evidence>
<reference evidence="6 7" key="1">
    <citation type="submission" date="2013-11" db="EMBL/GenBank/DDBJ databases">
        <title>The Genome Sequence of Phytophthora parasitica P10297.</title>
        <authorList>
            <consortium name="The Broad Institute Genomics Platform"/>
            <person name="Russ C."/>
            <person name="Tyler B."/>
            <person name="Panabieres F."/>
            <person name="Shan W."/>
            <person name="Tripathy S."/>
            <person name="Grunwald N."/>
            <person name="Machado M."/>
            <person name="Johnson C.S."/>
            <person name="Walker B."/>
            <person name="Young S.K."/>
            <person name="Zeng Q."/>
            <person name="Gargeya S."/>
            <person name="Fitzgerald M."/>
            <person name="Haas B."/>
            <person name="Abouelleil A."/>
            <person name="Allen A.W."/>
            <person name="Alvarado L."/>
            <person name="Arachchi H.M."/>
            <person name="Berlin A.M."/>
            <person name="Chapman S.B."/>
            <person name="Gainer-Dewar J."/>
            <person name="Goldberg J."/>
            <person name="Griggs A."/>
            <person name="Gujja S."/>
            <person name="Hansen M."/>
            <person name="Howarth C."/>
            <person name="Imamovic A."/>
            <person name="Ireland A."/>
            <person name="Larimer J."/>
            <person name="McCowan C."/>
            <person name="Murphy C."/>
            <person name="Pearson M."/>
            <person name="Poon T.W."/>
            <person name="Priest M."/>
            <person name="Roberts A."/>
            <person name="Saif S."/>
            <person name="Shea T."/>
            <person name="Sisk P."/>
            <person name="Sykes S."/>
            <person name="Wortman J."/>
            <person name="Nusbaum C."/>
            <person name="Birren B."/>
        </authorList>
    </citation>
    <scope>NUCLEOTIDE SEQUENCE [LARGE SCALE GENOMIC DNA]</scope>
    <source>
        <strain evidence="6 7">P10297</strain>
    </source>
</reference>
<dbReference type="AlphaFoldDB" id="W2YFK7"/>
<keyword evidence="2" id="KW-0645">Protease</keyword>